<reference evidence="3" key="1">
    <citation type="submission" date="2012-06" db="EMBL/GenBank/DDBJ databases">
        <title>The genome sequence of Coniosporium apollinis CBS 100218.</title>
        <authorList>
            <consortium name="The Broad Institute Genome Sequencing Platform"/>
            <person name="Cuomo C."/>
            <person name="Gorbushina A."/>
            <person name="Noack S."/>
            <person name="Walker B."/>
            <person name="Young S.K."/>
            <person name="Zeng Q."/>
            <person name="Gargeya S."/>
            <person name="Fitzgerald M."/>
            <person name="Haas B."/>
            <person name="Abouelleil A."/>
            <person name="Alvarado L."/>
            <person name="Arachchi H.M."/>
            <person name="Berlin A.M."/>
            <person name="Chapman S.B."/>
            <person name="Goldberg J."/>
            <person name="Griggs A."/>
            <person name="Gujja S."/>
            <person name="Hansen M."/>
            <person name="Howarth C."/>
            <person name="Imamovic A."/>
            <person name="Larimer J."/>
            <person name="McCowan C."/>
            <person name="Montmayeur A."/>
            <person name="Murphy C."/>
            <person name="Neiman D."/>
            <person name="Pearson M."/>
            <person name="Priest M."/>
            <person name="Roberts A."/>
            <person name="Saif S."/>
            <person name="Shea T."/>
            <person name="Sisk P."/>
            <person name="Sykes S."/>
            <person name="Wortman J."/>
            <person name="Nusbaum C."/>
            <person name="Birren B."/>
        </authorList>
    </citation>
    <scope>NUCLEOTIDE SEQUENCE [LARGE SCALE GENOMIC DNA]</scope>
    <source>
        <strain evidence="3">CBS 100218</strain>
    </source>
</reference>
<accession>R7YUY8</accession>
<organism evidence="2 3">
    <name type="scientific">Coniosporium apollinis (strain CBS 100218)</name>
    <name type="common">Rock-inhabiting black yeast</name>
    <dbReference type="NCBI Taxonomy" id="1168221"/>
    <lineage>
        <taxon>Eukaryota</taxon>
        <taxon>Fungi</taxon>
        <taxon>Dikarya</taxon>
        <taxon>Ascomycota</taxon>
        <taxon>Pezizomycotina</taxon>
        <taxon>Dothideomycetes</taxon>
        <taxon>Dothideomycetes incertae sedis</taxon>
        <taxon>Coniosporium</taxon>
    </lineage>
</organism>
<protein>
    <submittedName>
        <fullName evidence="2">Uncharacterized protein</fullName>
    </submittedName>
</protein>
<sequence>MTRAEVGWSEYVAKKNAARSLAIHRAEYGLNLWALVNAECLTFQEDRDRVDRFGGSLLSHFQRDSRKVIAAARRYATKLLPTPGEPLNGIERVVVPTDIEYIRGEHVKNLGATRRAKSLYKDKLVVYMLERYRWRSMFAVASTYRSRHIQRVHLQPGQERPSQTWSSNTERIHEVTDSGPAAEGSLLEETFEPLDLDATEEDTEIEGSDSGCK</sequence>
<evidence type="ECO:0000313" key="3">
    <source>
        <dbReference type="Proteomes" id="UP000016924"/>
    </source>
</evidence>
<dbReference type="HOGENOM" id="CLU_1294333_0_0_1"/>
<evidence type="ECO:0000256" key="1">
    <source>
        <dbReference type="SAM" id="MobiDB-lite"/>
    </source>
</evidence>
<dbReference type="OrthoDB" id="10343010at2759"/>
<name>R7YUY8_CONA1</name>
<gene>
    <name evidence="2" type="ORF">W97_04887</name>
</gene>
<feature type="compositionally biased region" description="Acidic residues" evidence="1">
    <location>
        <begin position="189"/>
        <end position="207"/>
    </location>
</feature>
<evidence type="ECO:0000313" key="2">
    <source>
        <dbReference type="EMBL" id="EON65648.1"/>
    </source>
</evidence>
<feature type="compositionally biased region" description="Polar residues" evidence="1">
    <location>
        <begin position="160"/>
        <end position="169"/>
    </location>
</feature>
<dbReference type="EMBL" id="JH767575">
    <property type="protein sequence ID" value="EON65648.1"/>
    <property type="molecule type" value="Genomic_DNA"/>
</dbReference>
<dbReference type="AlphaFoldDB" id="R7YUY8"/>
<dbReference type="GeneID" id="19902198"/>
<feature type="region of interest" description="Disordered" evidence="1">
    <location>
        <begin position="153"/>
        <end position="213"/>
    </location>
</feature>
<dbReference type="Proteomes" id="UP000016924">
    <property type="component" value="Unassembled WGS sequence"/>
</dbReference>
<keyword evidence="3" id="KW-1185">Reference proteome</keyword>
<proteinExistence type="predicted"/>
<dbReference type="RefSeq" id="XP_007780965.1">
    <property type="nucleotide sequence ID" value="XM_007782775.1"/>
</dbReference>